<comment type="caution">
    <text evidence="2">The sequence shown here is derived from an EMBL/GenBank/DDBJ whole genome shotgun (WGS) entry which is preliminary data.</text>
</comment>
<keyword evidence="3" id="KW-1185">Reference proteome</keyword>
<name>A0ABP8YIJ5_9MICO</name>
<organism evidence="2 3">
    <name type="scientific">Pedococcus ginsenosidimutans</name>
    <dbReference type="NCBI Taxonomy" id="490570"/>
    <lineage>
        <taxon>Bacteria</taxon>
        <taxon>Bacillati</taxon>
        <taxon>Actinomycetota</taxon>
        <taxon>Actinomycetes</taxon>
        <taxon>Micrococcales</taxon>
        <taxon>Intrasporangiaceae</taxon>
        <taxon>Pedococcus</taxon>
    </lineage>
</organism>
<evidence type="ECO:0000256" key="1">
    <source>
        <dbReference type="SAM" id="Phobius"/>
    </source>
</evidence>
<keyword evidence="1" id="KW-0812">Transmembrane</keyword>
<accession>A0ABP8YIJ5</accession>
<keyword evidence="1" id="KW-1133">Transmembrane helix</keyword>
<protein>
    <submittedName>
        <fullName evidence="2">Uncharacterized protein</fullName>
    </submittedName>
</protein>
<dbReference type="RefSeq" id="WP_345504544.1">
    <property type="nucleotide sequence ID" value="NZ_BAABLO010000012.1"/>
</dbReference>
<gene>
    <name evidence="2" type="ORF">GCM10025782_29810</name>
</gene>
<feature type="transmembrane region" description="Helical" evidence="1">
    <location>
        <begin position="66"/>
        <end position="96"/>
    </location>
</feature>
<sequence>MAQPVDGVLAAESRGKWRPFLLTVLVLTATLALVALAAVEGFWYGYRASMDTVSRVAMDSPVAPAGLVMGGLVGALTAVVLLAAALGLLGLVAMLVRHRRDARTASR</sequence>
<proteinExistence type="predicted"/>
<reference evidence="3" key="1">
    <citation type="journal article" date="2019" name="Int. J. Syst. Evol. Microbiol.">
        <title>The Global Catalogue of Microorganisms (GCM) 10K type strain sequencing project: providing services to taxonomists for standard genome sequencing and annotation.</title>
        <authorList>
            <consortium name="The Broad Institute Genomics Platform"/>
            <consortium name="The Broad Institute Genome Sequencing Center for Infectious Disease"/>
            <person name="Wu L."/>
            <person name="Ma J."/>
        </authorList>
    </citation>
    <scope>NUCLEOTIDE SEQUENCE [LARGE SCALE GENOMIC DNA]</scope>
    <source>
        <strain evidence="3">JCM 18961</strain>
    </source>
</reference>
<dbReference type="Proteomes" id="UP001500556">
    <property type="component" value="Unassembled WGS sequence"/>
</dbReference>
<evidence type="ECO:0000313" key="2">
    <source>
        <dbReference type="EMBL" id="GAA4729039.1"/>
    </source>
</evidence>
<feature type="transmembrane region" description="Helical" evidence="1">
    <location>
        <begin position="20"/>
        <end position="46"/>
    </location>
</feature>
<evidence type="ECO:0000313" key="3">
    <source>
        <dbReference type="Proteomes" id="UP001500556"/>
    </source>
</evidence>
<keyword evidence="1" id="KW-0472">Membrane</keyword>
<dbReference type="EMBL" id="BAABLO010000012">
    <property type="protein sequence ID" value="GAA4729039.1"/>
    <property type="molecule type" value="Genomic_DNA"/>
</dbReference>